<feature type="transmembrane region" description="Helical" evidence="1">
    <location>
        <begin position="219"/>
        <end position="237"/>
    </location>
</feature>
<feature type="transmembrane region" description="Helical" evidence="1">
    <location>
        <begin position="138"/>
        <end position="160"/>
    </location>
</feature>
<protein>
    <submittedName>
        <fullName evidence="2">ABC-2 type transport system permease protein</fullName>
    </submittedName>
</protein>
<accession>A0ABT1ICN0</accession>
<keyword evidence="1" id="KW-0472">Membrane</keyword>
<feature type="transmembrane region" description="Helical" evidence="1">
    <location>
        <begin position="52"/>
        <end position="71"/>
    </location>
</feature>
<evidence type="ECO:0000313" key="3">
    <source>
        <dbReference type="Proteomes" id="UP001205185"/>
    </source>
</evidence>
<feature type="transmembrane region" description="Helical" evidence="1">
    <location>
        <begin position="167"/>
        <end position="187"/>
    </location>
</feature>
<dbReference type="Proteomes" id="UP001205185">
    <property type="component" value="Unassembled WGS sequence"/>
</dbReference>
<dbReference type="RefSeq" id="WP_253887322.1">
    <property type="nucleotide sequence ID" value="NZ_BAAAVB010000009.1"/>
</dbReference>
<evidence type="ECO:0000256" key="1">
    <source>
        <dbReference type="SAM" id="Phobius"/>
    </source>
</evidence>
<sequence length="242" mass="25239">MTTLLATERIKLFTTRSPWWSAFLALGLTIGFAGLVALNHNGGPLRVEHSQFGIQFGLMVVTVMAALAITTEYRFATIRATFQAVPNRTSALLAKTTVVAVLAAVIGEVAAFGSWATVKVIDGGGPELAITTGADWRMVAGAGLVFGIAAVIAVAVGTLVRQSAGAISILLIWPLLVENLVQLIPGAGDDIHNWMPFTVAGRFLNGPGPDAPLSAWGSLFYFAAVAAVLLLAAITAVNKRDA</sequence>
<dbReference type="EMBL" id="JAMTCO010000007">
    <property type="protein sequence ID" value="MCP2270333.1"/>
    <property type="molecule type" value="Genomic_DNA"/>
</dbReference>
<keyword evidence="3" id="KW-1185">Reference proteome</keyword>
<gene>
    <name evidence="2" type="ORF">LV75_002834</name>
</gene>
<proteinExistence type="predicted"/>
<organism evidence="2 3">
    <name type="scientific">Actinokineospora diospyrosa</name>
    <dbReference type="NCBI Taxonomy" id="103728"/>
    <lineage>
        <taxon>Bacteria</taxon>
        <taxon>Bacillati</taxon>
        <taxon>Actinomycetota</taxon>
        <taxon>Actinomycetes</taxon>
        <taxon>Pseudonocardiales</taxon>
        <taxon>Pseudonocardiaceae</taxon>
        <taxon>Actinokineospora</taxon>
    </lineage>
</organism>
<reference evidence="2 3" key="1">
    <citation type="submission" date="2022-06" db="EMBL/GenBank/DDBJ databases">
        <title>Genomic Encyclopedia of Archaeal and Bacterial Type Strains, Phase II (KMG-II): from individual species to whole genera.</title>
        <authorList>
            <person name="Goeker M."/>
        </authorList>
    </citation>
    <scope>NUCLEOTIDE SEQUENCE [LARGE SCALE GENOMIC DNA]</scope>
    <source>
        <strain evidence="2 3">DSM 44255</strain>
    </source>
</reference>
<feature type="transmembrane region" description="Helical" evidence="1">
    <location>
        <begin position="92"/>
        <end position="118"/>
    </location>
</feature>
<keyword evidence="1" id="KW-0812">Transmembrane</keyword>
<name>A0ABT1ICN0_9PSEU</name>
<keyword evidence="1" id="KW-1133">Transmembrane helix</keyword>
<feature type="transmembrane region" description="Helical" evidence="1">
    <location>
        <begin position="20"/>
        <end position="40"/>
    </location>
</feature>
<comment type="caution">
    <text evidence="2">The sequence shown here is derived from an EMBL/GenBank/DDBJ whole genome shotgun (WGS) entry which is preliminary data.</text>
</comment>
<evidence type="ECO:0000313" key="2">
    <source>
        <dbReference type="EMBL" id="MCP2270333.1"/>
    </source>
</evidence>